<gene>
    <name evidence="2" type="ORF">E2C01_038722</name>
</gene>
<dbReference type="Proteomes" id="UP000324222">
    <property type="component" value="Unassembled WGS sequence"/>
</dbReference>
<evidence type="ECO:0000313" key="3">
    <source>
        <dbReference type="Proteomes" id="UP000324222"/>
    </source>
</evidence>
<evidence type="ECO:0000313" key="2">
    <source>
        <dbReference type="EMBL" id="MPC45039.1"/>
    </source>
</evidence>
<protein>
    <submittedName>
        <fullName evidence="2">Uncharacterized protein</fullName>
    </submittedName>
</protein>
<dbReference type="AlphaFoldDB" id="A0A5B7FIQ6"/>
<proteinExistence type="predicted"/>
<comment type="caution">
    <text evidence="2">The sequence shown here is derived from an EMBL/GenBank/DDBJ whole genome shotgun (WGS) entry which is preliminary data.</text>
</comment>
<dbReference type="EMBL" id="VSRR010006543">
    <property type="protein sequence ID" value="MPC45039.1"/>
    <property type="molecule type" value="Genomic_DNA"/>
</dbReference>
<keyword evidence="3" id="KW-1185">Reference proteome</keyword>
<feature type="compositionally biased region" description="Basic and acidic residues" evidence="1">
    <location>
        <begin position="26"/>
        <end position="38"/>
    </location>
</feature>
<accession>A0A5B7FIQ6</accession>
<organism evidence="2 3">
    <name type="scientific">Portunus trituberculatus</name>
    <name type="common">Swimming crab</name>
    <name type="synonym">Neptunus trituberculatus</name>
    <dbReference type="NCBI Taxonomy" id="210409"/>
    <lineage>
        <taxon>Eukaryota</taxon>
        <taxon>Metazoa</taxon>
        <taxon>Ecdysozoa</taxon>
        <taxon>Arthropoda</taxon>
        <taxon>Crustacea</taxon>
        <taxon>Multicrustacea</taxon>
        <taxon>Malacostraca</taxon>
        <taxon>Eumalacostraca</taxon>
        <taxon>Eucarida</taxon>
        <taxon>Decapoda</taxon>
        <taxon>Pleocyemata</taxon>
        <taxon>Brachyura</taxon>
        <taxon>Eubrachyura</taxon>
        <taxon>Portunoidea</taxon>
        <taxon>Portunidae</taxon>
        <taxon>Portuninae</taxon>
        <taxon>Portunus</taxon>
    </lineage>
</organism>
<sequence>MCVSTEGDKDMVRRGKVRSGHTKLTNSDKSDVVGGDMHDGRIELDLRGKELYQSTQRHSRAPASLLLPCHQTGSQAGIVGYTDSAPQ</sequence>
<name>A0A5B7FIQ6_PORTR</name>
<feature type="compositionally biased region" description="Basic and acidic residues" evidence="1">
    <location>
        <begin position="1"/>
        <end position="13"/>
    </location>
</feature>
<evidence type="ECO:0000256" key="1">
    <source>
        <dbReference type="SAM" id="MobiDB-lite"/>
    </source>
</evidence>
<feature type="region of interest" description="Disordered" evidence="1">
    <location>
        <begin position="1"/>
        <end position="38"/>
    </location>
</feature>
<reference evidence="2 3" key="1">
    <citation type="submission" date="2019-05" db="EMBL/GenBank/DDBJ databases">
        <title>Another draft genome of Portunus trituberculatus and its Hox gene families provides insights of decapod evolution.</title>
        <authorList>
            <person name="Jeong J.-H."/>
            <person name="Song I."/>
            <person name="Kim S."/>
            <person name="Choi T."/>
            <person name="Kim D."/>
            <person name="Ryu S."/>
            <person name="Kim W."/>
        </authorList>
    </citation>
    <scope>NUCLEOTIDE SEQUENCE [LARGE SCALE GENOMIC DNA]</scope>
    <source>
        <tissue evidence="2">Muscle</tissue>
    </source>
</reference>